<proteinExistence type="predicted"/>
<dbReference type="EnsemblMetazoa" id="G7558.1">
    <property type="protein sequence ID" value="G7558.1:cds"/>
    <property type="gene ID" value="G7558"/>
</dbReference>
<evidence type="ECO:0000313" key="2">
    <source>
        <dbReference type="EnsemblMetazoa" id="G7558.1:cds"/>
    </source>
</evidence>
<dbReference type="PANTHER" id="PTHR45713">
    <property type="entry name" value="FTP DOMAIN-CONTAINING PROTEIN"/>
    <property type="match status" value="1"/>
</dbReference>
<evidence type="ECO:0000256" key="1">
    <source>
        <dbReference type="SAM" id="Phobius"/>
    </source>
</evidence>
<dbReference type="SUPFAM" id="SSF49785">
    <property type="entry name" value="Galactose-binding domain-like"/>
    <property type="match status" value="1"/>
</dbReference>
<keyword evidence="1" id="KW-1133">Transmembrane helix</keyword>
<dbReference type="Proteomes" id="UP000005408">
    <property type="component" value="Unassembled WGS sequence"/>
</dbReference>
<dbReference type="InterPro" id="IPR051941">
    <property type="entry name" value="BG_Antigen-Binding_Lectin"/>
</dbReference>
<name>A0A8W8NR55_MAGGI</name>
<dbReference type="AlphaFoldDB" id="A0A8W8NR55"/>
<keyword evidence="1" id="KW-0472">Membrane</keyword>
<keyword evidence="3" id="KW-1185">Reference proteome</keyword>
<dbReference type="Gene3D" id="2.60.120.260">
    <property type="entry name" value="Galactose-binding domain-like"/>
    <property type="match status" value="1"/>
</dbReference>
<dbReference type="InterPro" id="IPR008979">
    <property type="entry name" value="Galactose-bd-like_sf"/>
</dbReference>
<keyword evidence="1" id="KW-0812">Transmembrane</keyword>
<dbReference type="PANTHER" id="PTHR45713:SF15">
    <property type="entry name" value="F5_8 TYPE C DOMAIN-CONTAINING PROTEIN"/>
    <property type="match status" value="1"/>
</dbReference>
<accession>A0A8W8NR55</accession>
<feature type="transmembrane region" description="Helical" evidence="1">
    <location>
        <begin position="238"/>
        <end position="261"/>
    </location>
</feature>
<sequence>MIRITKIKYVNFDYPQDDISYKKVGTQSHTYPGTGYDASKAVDGNRKTCMRTEAIGSNSADKMVWWKVDLGGIYNIYDINILFKTYDGFDDRQRGRFAGFSLYVSNTDVSSDADIKGSTLCYKDGPRLPSLNFTIICMQYGRYVIYYNERLEGMLYPSEYEVVNVNTELCEVKVQGCSKASFYGSICDTQCPVNCNDSTCHIHIGSCFNCTPGWTGMQCNTNMESYAISVSPSHNLPITVQSLTCACILLIIGVVLTICVIRQKSSSTMSNTSVHMVCVKSTPAAEESVNNEDLSNYQELNFYLQENPYQSMSR</sequence>
<organism evidence="2 3">
    <name type="scientific">Magallana gigas</name>
    <name type="common">Pacific oyster</name>
    <name type="synonym">Crassostrea gigas</name>
    <dbReference type="NCBI Taxonomy" id="29159"/>
    <lineage>
        <taxon>Eukaryota</taxon>
        <taxon>Metazoa</taxon>
        <taxon>Spiralia</taxon>
        <taxon>Lophotrochozoa</taxon>
        <taxon>Mollusca</taxon>
        <taxon>Bivalvia</taxon>
        <taxon>Autobranchia</taxon>
        <taxon>Pteriomorphia</taxon>
        <taxon>Ostreida</taxon>
        <taxon>Ostreoidea</taxon>
        <taxon>Ostreidae</taxon>
        <taxon>Magallana</taxon>
    </lineage>
</organism>
<dbReference type="Pfam" id="PF22633">
    <property type="entry name" value="F5_F8_type_C_2"/>
    <property type="match status" value="1"/>
</dbReference>
<evidence type="ECO:0000313" key="3">
    <source>
        <dbReference type="Proteomes" id="UP000005408"/>
    </source>
</evidence>
<reference evidence="2" key="1">
    <citation type="submission" date="2022-08" db="UniProtKB">
        <authorList>
            <consortium name="EnsemblMetazoa"/>
        </authorList>
    </citation>
    <scope>IDENTIFICATION</scope>
    <source>
        <strain evidence="2">05x7-T-G4-1.051#20</strain>
    </source>
</reference>
<protein>
    <recommendedName>
        <fullName evidence="4">Fucolectin tachylectin-4 pentraxin-1 domain-containing protein</fullName>
    </recommendedName>
</protein>
<evidence type="ECO:0008006" key="4">
    <source>
        <dbReference type="Google" id="ProtNLM"/>
    </source>
</evidence>